<name>A0ACC0X6J8_9ROSI</name>
<protein>
    <submittedName>
        <fullName evidence="1">Uncharacterized protein</fullName>
    </submittedName>
</protein>
<organism evidence="1 2">
    <name type="scientific">Pistacia integerrima</name>
    <dbReference type="NCBI Taxonomy" id="434235"/>
    <lineage>
        <taxon>Eukaryota</taxon>
        <taxon>Viridiplantae</taxon>
        <taxon>Streptophyta</taxon>
        <taxon>Embryophyta</taxon>
        <taxon>Tracheophyta</taxon>
        <taxon>Spermatophyta</taxon>
        <taxon>Magnoliopsida</taxon>
        <taxon>eudicotyledons</taxon>
        <taxon>Gunneridae</taxon>
        <taxon>Pentapetalae</taxon>
        <taxon>rosids</taxon>
        <taxon>malvids</taxon>
        <taxon>Sapindales</taxon>
        <taxon>Anacardiaceae</taxon>
        <taxon>Pistacia</taxon>
    </lineage>
</organism>
<evidence type="ECO:0000313" key="1">
    <source>
        <dbReference type="EMBL" id="KAJ0010329.1"/>
    </source>
</evidence>
<reference evidence="2" key="1">
    <citation type="journal article" date="2023" name="G3 (Bethesda)">
        <title>Genome assembly and association tests identify interacting loci associated with vigor, precocity, and sex in interspecific pistachio rootstocks.</title>
        <authorList>
            <person name="Palmer W."/>
            <person name="Jacygrad E."/>
            <person name="Sagayaradj S."/>
            <person name="Cavanaugh K."/>
            <person name="Han R."/>
            <person name="Bertier L."/>
            <person name="Beede B."/>
            <person name="Kafkas S."/>
            <person name="Golino D."/>
            <person name="Preece J."/>
            <person name="Michelmore R."/>
        </authorList>
    </citation>
    <scope>NUCLEOTIDE SEQUENCE [LARGE SCALE GENOMIC DNA]</scope>
</reference>
<gene>
    <name evidence="1" type="ORF">Pint_33767</name>
</gene>
<proteinExistence type="predicted"/>
<evidence type="ECO:0000313" key="2">
    <source>
        <dbReference type="Proteomes" id="UP001163603"/>
    </source>
</evidence>
<sequence length="37" mass="4191">MDDVPKGVASFGQTYWLKNDDDGVEKPDPDDHITKKK</sequence>
<keyword evidence="2" id="KW-1185">Reference proteome</keyword>
<dbReference type="EMBL" id="CM047749">
    <property type="protein sequence ID" value="KAJ0010329.1"/>
    <property type="molecule type" value="Genomic_DNA"/>
</dbReference>
<dbReference type="Proteomes" id="UP001163603">
    <property type="component" value="Chromosome 14"/>
</dbReference>
<comment type="caution">
    <text evidence="1">The sequence shown here is derived from an EMBL/GenBank/DDBJ whole genome shotgun (WGS) entry which is preliminary data.</text>
</comment>
<accession>A0ACC0X6J8</accession>